<dbReference type="PROSITE" id="PS00108">
    <property type="entry name" value="PROTEIN_KINASE_ST"/>
    <property type="match status" value="1"/>
</dbReference>
<dbReference type="Proteomes" id="UP001652741">
    <property type="component" value="Chromosome ssa03"/>
</dbReference>
<feature type="compositionally biased region" description="Low complexity" evidence="11">
    <location>
        <begin position="1373"/>
        <end position="1389"/>
    </location>
</feature>
<dbReference type="GO" id="GO:0016301">
    <property type="term" value="F:kinase activity"/>
    <property type="evidence" value="ECO:0007669"/>
    <property type="project" value="UniProtKB-KW"/>
</dbReference>
<feature type="compositionally biased region" description="Low complexity" evidence="11">
    <location>
        <begin position="1052"/>
        <end position="1069"/>
    </location>
</feature>
<keyword evidence="13" id="KW-1185">Reference proteome</keyword>
<dbReference type="InterPro" id="IPR056865">
    <property type="entry name" value="CCTL2_WNK"/>
</dbReference>
<evidence type="ECO:0000256" key="4">
    <source>
        <dbReference type="ARBA" id="ARBA00022679"/>
    </source>
</evidence>
<dbReference type="RefSeq" id="XP_045572015.1">
    <property type="nucleotide sequence ID" value="XM_045716059.1"/>
</dbReference>
<feature type="region of interest" description="Disordered" evidence="11">
    <location>
        <begin position="1015"/>
        <end position="1081"/>
    </location>
</feature>
<evidence type="ECO:0000313" key="13">
    <source>
        <dbReference type="Proteomes" id="UP001652741"/>
    </source>
</evidence>
<evidence type="ECO:0000256" key="9">
    <source>
        <dbReference type="ARBA" id="ARBA00048679"/>
    </source>
</evidence>
<feature type="compositionally biased region" description="Low complexity" evidence="11">
    <location>
        <begin position="1287"/>
        <end position="1312"/>
    </location>
</feature>
<evidence type="ECO:0000256" key="10">
    <source>
        <dbReference type="SAM" id="Coils"/>
    </source>
</evidence>
<dbReference type="EC" id="2.7.11.1" evidence="2"/>
<dbReference type="InterPro" id="IPR024678">
    <property type="entry name" value="Kinase_OSR1/WNK_CCT"/>
</dbReference>
<keyword evidence="6 14" id="KW-0418">Kinase</keyword>
<feature type="region of interest" description="Disordered" evidence="11">
    <location>
        <begin position="115"/>
        <end position="201"/>
    </location>
</feature>
<dbReference type="PANTHER" id="PTHR13902">
    <property type="entry name" value="SERINE/THREONINE-PROTEIN KINASE WNK WITH NO LYSINE -RELATED"/>
    <property type="match status" value="1"/>
</dbReference>
<reference evidence="14" key="1">
    <citation type="submission" date="2025-08" db="UniProtKB">
        <authorList>
            <consortium name="RefSeq"/>
        </authorList>
    </citation>
    <scope>IDENTIFICATION</scope>
</reference>
<feature type="compositionally biased region" description="Low complexity" evidence="11">
    <location>
        <begin position="1405"/>
        <end position="1418"/>
    </location>
</feature>
<comment type="catalytic activity">
    <reaction evidence="8">
        <text>L-threonyl-[protein] + ATP = O-phospho-L-threonyl-[protein] + ADP + H(+)</text>
        <dbReference type="Rhea" id="RHEA:46608"/>
        <dbReference type="Rhea" id="RHEA-COMP:11060"/>
        <dbReference type="Rhea" id="RHEA-COMP:11605"/>
        <dbReference type="ChEBI" id="CHEBI:15378"/>
        <dbReference type="ChEBI" id="CHEBI:30013"/>
        <dbReference type="ChEBI" id="CHEBI:30616"/>
        <dbReference type="ChEBI" id="CHEBI:61977"/>
        <dbReference type="ChEBI" id="CHEBI:456216"/>
        <dbReference type="EC" id="2.7.11.1"/>
    </reaction>
</comment>
<dbReference type="Pfam" id="PF12202">
    <property type="entry name" value="OSR1_C"/>
    <property type="match status" value="1"/>
</dbReference>
<dbReference type="Gene3D" id="3.10.20.90">
    <property type="entry name" value="Phosphatidylinositol 3-kinase Catalytic Subunit, Chain A, domain 1"/>
    <property type="match status" value="2"/>
</dbReference>
<keyword evidence="3" id="KW-0723">Serine/threonine-protein kinase</keyword>
<feature type="compositionally biased region" description="Acidic residues" evidence="11">
    <location>
        <begin position="1444"/>
        <end position="1456"/>
    </location>
</feature>
<feature type="compositionally biased region" description="Pro residues" evidence="11">
    <location>
        <begin position="585"/>
        <end position="594"/>
    </location>
</feature>
<gene>
    <name evidence="14" type="primary">LOC106601258</name>
</gene>
<evidence type="ECO:0000313" key="14">
    <source>
        <dbReference type="RefSeq" id="XP_045572015.1"/>
    </source>
</evidence>
<dbReference type="InterPro" id="IPR050588">
    <property type="entry name" value="WNK_Ser-Thr_kinase"/>
</dbReference>
<evidence type="ECO:0000256" key="2">
    <source>
        <dbReference type="ARBA" id="ARBA00012513"/>
    </source>
</evidence>
<dbReference type="Pfam" id="PF24889">
    <property type="entry name" value="CCTL2_WNK"/>
    <property type="match status" value="1"/>
</dbReference>
<comment type="catalytic activity">
    <reaction evidence="9">
        <text>L-seryl-[protein] + ATP = O-phospho-L-seryl-[protein] + ADP + H(+)</text>
        <dbReference type="Rhea" id="RHEA:17989"/>
        <dbReference type="Rhea" id="RHEA-COMP:9863"/>
        <dbReference type="Rhea" id="RHEA-COMP:11604"/>
        <dbReference type="ChEBI" id="CHEBI:15378"/>
        <dbReference type="ChEBI" id="CHEBI:29999"/>
        <dbReference type="ChEBI" id="CHEBI:30616"/>
        <dbReference type="ChEBI" id="CHEBI:83421"/>
        <dbReference type="ChEBI" id="CHEBI:456216"/>
        <dbReference type="EC" id="2.7.11.1"/>
    </reaction>
</comment>
<feature type="region of interest" description="Disordered" evidence="11">
    <location>
        <begin position="728"/>
        <end position="751"/>
    </location>
</feature>
<sequence length="1634" mass="179671">MFLNSLRSDLHYPLVGTQNPPVAFRDKTHKTDMSQLEVDMAGLGFSTLPAGFDANSCFPGRIPPRRRRHSANSRRNSYRLSKINTLDLEPEVYDDAPLSKTHSWSADDILAETAAEEKKVDSSVPASPVSSPGTSTCSPGTQASDPKPPHDTWDAPQPSSQAQSTSSDSEEEITDKKVILSRAPFESKREQEEKDEIETKAVATSPDGRFLKFNIEIGRGSFKTVYKGLDTETTVEVAWCELQTRRLTKVERQRFSEEVEMLKGLQHPNIVRFYDSWKDNCKGHKCILLVTELMTSGTLKTYLKRFKEMKLKLLQRWSHQILKGLHFLHTRTPPIIHRDLKCDNIFITGPTGSVKIGDLGLATLKSASFAKSVIGTPEFMAPEMYEEKYDEAVDVYAFGMCMLEMTTSEYPYSECQNAAQIYRKVTSGIKPDSFFKVKVPELKEIIEGCIRINTDQRYTIQDLLEHTFFKENNGVHVELAEEDDMVKSGLKLWLRMDDTKKLHGKYKDNNAIEFLFELYKDVPEEVAQEMVVLGFVCEADYKLVAKAIRDRATAIKRQREKQRRMAEEALRQQQETVIEEKPESAPEPEPPTPKPQIAFPIKPPNPAPVSAPPDQTPPRPVMSVANGSADSGINASFTAETEEQEADQRLHYNIRHASYSSATCIYIALLTSADISKCCTETQPKTPNSKQCRCRNTVNACLSLPSHFPSFNHDVAMAADCEMDGYLSSSGFQDPGDSPLQPPVNSSPSSITPVPLPLEIPRIEALAIKAPPPDAPPIPALRFPSSIAVSNTIMPQSGNASGFSSPVDRARVEREVSEHFLPFSYASDVTSGLSDGNEGLSEKSANKRTGTKLFRSRARSRLRITGLSDKVDRVVECQLQTHNSKMVTFKFDLDGDNPEDIAAVMVHNEFILPSEQEGFIYRMRDIIKRAEALMRRGEPLSLGDAAHQLYPYLSEVGTLSASQPNLHAHGLERTHSSSSLPDFAEGSVAQLRGSSPVAPVGDFYIDPKAVPSVRPLRSQSFQTTSSSSQTFHPPASHYPQYSHPEAVPPRDAPQSAASPAPAVPQAPQCPQHPLPLPLPCHPELLKARRRPLHPRDPPPGPKQLQPLLLFPIPFLLPGQAGHPRAAAEGTPPAQQQQNPGMWPPNSHNQPLFSLANVLSLAMSVAQSFMPPTSMPSGLNPAQSGSYHPSMFGPPQLMPGEGPYQPQGKITAGQYLDMCQQYADTQALHQQSLLKANVAPGSPQLGGLVDGTAFRQAGSSLSPPGSRASPQMYCQLGPRVGFQEQTDSSASTSITSSPSSSAPASPQSTVSSPRLRTSSPLVVSESGANAAKNRLSPISEEKKPTVTVGRFQVTPSREIPAASARPAQDPPQTHPQHQTPPTVTVSTSPSFRESESDTSTEEQGGESESSISTVTVSPPQRSPGGPLCNLDIAHSLPGGPKQTEQEDQQESEEEPDKEPDKEQKEGEEEEELRRRGGRRLSLSLWEGTAGSPQFSGSNLNQPWMSYTRSASYVSSDETESEDEDMCEELQELRDRHLSEVQALQLTQKREIEALYERMGKVPPPGIMSPAAMLNNRQRRLSKSGNYPGSRRNSLQRLDILPPAGIMRKNSVNGSSSGSQERSSKGVTFAPDYNRM</sequence>
<dbReference type="InterPro" id="IPR008271">
    <property type="entry name" value="Ser/Thr_kinase_AS"/>
</dbReference>
<organism evidence="13 14">
    <name type="scientific">Salmo salar</name>
    <name type="common">Atlantic salmon</name>
    <dbReference type="NCBI Taxonomy" id="8030"/>
    <lineage>
        <taxon>Eukaryota</taxon>
        <taxon>Metazoa</taxon>
        <taxon>Chordata</taxon>
        <taxon>Craniata</taxon>
        <taxon>Vertebrata</taxon>
        <taxon>Euteleostomi</taxon>
        <taxon>Actinopterygii</taxon>
        <taxon>Neopterygii</taxon>
        <taxon>Teleostei</taxon>
        <taxon>Protacanthopterygii</taxon>
        <taxon>Salmoniformes</taxon>
        <taxon>Salmonidae</taxon>
        <taxon>Salmoninae</taxon>
        <taxon>Salmo</taxon>
    </lineage>
</organism>
<feature type="compositionally biased region" description="Low complexity" evidence="11">
    <location>
        <begin position="122"/>
        <end position="141"/>
    </location>
</feature>
<feature type="region of interest" description="Disordered" evidence="11">
    <location>
        <begin position="1576"/>
        <end position="1634"/>
    </location>
</feature>
<evidence type="ECO:0000256" key="7">
    <source>
        <dbReference type="ARBA" id="ARBA00022840"/>
    </source>
</evidence>
<accession>A0ABM3ELS5</accession>
<dbReference type="Gene3D" id="3.30.200.20">
    <property type="entry name" value="Phosphorylase Kinase, domain 1"/>
    <property type="match status" value="1"/>
</dbReference>
<evidence type="ECO:0000256" key="11">
    <source>
        <dbReference type="SAM" id="MobiDB-lite"/>
    </source>
</evidence>
<dbReference type="Gene3D" id="1.10.510.10">
    <property type="entry name" value="Transferase(Phosphotransferase) domain 1"/>
    <property type="match status" value="1"/>
</dbReference>
<feature type="compositionally biased region" description="Polar residues" evidence="11">
    <location>
        <begin position="1132"/>
        <end position="1147"/>
    </location>
</feature>
<dbReference type="PROSITE" id="PS50011">
    <property type="entry name" value="PROTEIN_KINASE_DOM"/>
    <property type="match status" value="1"/>
</dbReference>
<dbReference type="SMART" id="SM00220">
    <property type="entry name" value="S_TKc"/>
    <property type="match status" value="1"/>
</dbReference>
<feature type="coiled-coil region" evidence="10">
    <location>
        <begin position="1514"/>
        <end position="1545"/>
    </location>
</feature>
<dbReference type="Pfam" id="PF00069">
    <property type="entry name" value="Pkinase"/>
    <property type="match status" value="1"/>
</dbReference>
<feature type="region of interest" description="Disordered" evidence="11">
    <location>
        <begin position="1282"/>
        <end position="1480"/>
    </location>
</feature>
<feature type="compositionally biased region" description="Low complexity" evidence="11">
    <location>
        <begin position="1018"/>
        <end position="1031"/>
    </location>
</feature>
<keyword evidence="5" id="KW-0547">Nucleotide-binding</keyword>
<name>A0ABM3ELS5_SALSA</name>
<evidence type="ECO:0000256" key="6">
    <source>
        <dbReference type="ARBA" id="ARBA00022777"/>
    </source>
</evidence>
<keyword evidence="4" id="KW-0808">Transferase</keyword>
<feature type="region of interest" description="Disordered" evidence="11">
    <location>
        <begin position="832"/>
        <end position="852"/>
    </location>
</feature>
<feature type="compositionally biased region" description="Pro residues" evidence="11">
    <location>
        <begin position="601"/>
        <end position="620"/>
    </location>
</feature>
<feature type="compositionally biased region" description="Acidic residues" evidence="11">
    <location>
        <begin position="1395"/>
        <end position="1404"/>
    </location>
</feature>
<dbReference type="InterPro" id="IPR011009">
    <property type="entry name" value="Kinase-like_dom_sf"/>
</dbReference>
<feature type="domain" description="Protein kinase" evidence="12">
    <location>
        <begin position="211"/>
        <end position="469"/>
    </location>
</feature>
<dbReference type="SUPFAM" id="SSF56112">
    <property type="entry name" value="Protein kinase-like (PK-like)"/>
    <property type="match status" value="1"/>
</dbReference>
<keyword evidence="7" id="KW-0067">ATP-binding</keyword>
<evidence type="ECO:0000256" key="3">
    <source>
        <dbReference type="ARBA" id="ARBA00022527"/>
    </source>
</evidence>
<evidence type="ECO:0000256" key="1">
    <source>
        <dbReference type="ARBA" id="ARBA00001946"/>
    </source>
</evidence>
<dbReference type="GeneID" id="106601258"/>
<evidence type="ECO:0000256" key="8">
    <source>
        <dbReference type="ARBA" id="ARBA00047899"/>
    </source>
</evidence>
<feature type="compositionally biased region" description="Low complexity" evidence="11">
    <location>
        <begin position="154"/>
        <end position="167"/>
    </location>
</feature>
<protein>
    <recommendedName>
        <fullName evidence="2">non-specific serine/threonine protein kinase</fullName>
        <ecNumber evidence="2">2.7.11.1</ecNumber>
    </recommendedName>
</protein>
<comment type="cofactor">
    <cofactor evidence="1">
        <name>Mg(2+)</name>
        <dbReference type="ChEBI" id="CHEBI:18420"/>
    </cofactor>
</comment>
<evidence type="ECO:0000256" key="5">
    <source>
        <dbReference type="ARBA" id="ARBA00022741"/>
    </source>
</evidence>
<feature type="region of interest" description="Disordered" evidence="11">
    <location>
        <begin position="1119"/>
        <end position="1147"/>
    </location>
</feature>
<evidence type="ECO:0000259" key="12">
    <source>
        <dbReference type="PROSITE" id="PS50011"/>
    </source>
</evidence>
<feature type="compositionally biased region" description="Polar residues" evidence="11">
    <location>
        <begin position="1581"/>
        <end position="1594"/>
    </location>
</feature>
<proteinExistence type="predicted"/>
<dbReference type="CDD" id="cd14033">
    <property type="entry name" value="STKc_WNK4"/>
    <property type="match status" value="1"/>
</dbReference>
<dbReference type="InterPro" id="IPR000719">
    <property type="entry name" value="Prot_kinase_dom"/>
</dbReference>
<keyword evidence="10" id="KW-0175">Coiled coil</keyword>
<feature type="region of interest" description="Disordered" evidence="11">
    <location>
        <begin position="557"/>
        <end position="632"/>
    </location>
</feature>
<feature type="compositionally biased region" description="Low complexity" evidence="11">
    <location>
        <begin position="1606"/>
        <end position="1625"/>
    </location>
</feature>
<feature type="compositionally biased region" description="Pro residues" evidence="11">
    <location>
        <begin position="1070"/>
        <end position="1080"/>
    </location>
</feature>